<feature type="region of interest" description="Disordered" evidence="1">
    <location>
        <begin position="56"/>
        <end position="76"/>
    </location>
</feature>
<feature type="region of interest" description="Disordered" evidence="1">
    <location>
        <begin position="672"/>
        <end position="743"/>
    </location>
</feature>
<name>A0A5K3FIL0_MESCO</name>
<feature type="compositionally biased region" description="Low complexity" evidence="1">
    <location>
        <begin position="402"/>
        <end position="418"/>
    </location>
</feature>
<proteinExistence type="predicted"/>
<reference evidence="2" key="1">
    <citation type="submission" date="2019-11" db="UniProtKB">
        <authorList>
            <consortium name="WormBaseParasite"/>
        </authorList>
    </citation>
    <scope>IDENTIFICATION</scope>
</reference>
<feature type="compositionally biased region" description="Polar residues" evidence="1">
    <location>
        <begin position="602"/>
        <end position="611"/>
    </location>
</feature>
<dbReference type="WBParaSite" id="MCU_008486-RA">
    <property type="protein sequence ID" value="MCU_008486-RA"/>
    <property type="gene ID" value="MCU_008486"/>
</dbReference>
<feature type="region of interest" description="Disordered" evidence="1">
    <location>
        <begin position="955"/>
        <end position="1003"/>
    </location>
</feature>
<feature type="region of interest" description="Disordered" evidence="1">
    <location>
        <begin position="382"/>
        <end position="422"/>
    </location>
</feature>
<evidence type="ECO:0000256" key="1">
    <source>
        <dbReference type="SAM" id="MobiDB-lite"/>
    </source>
</evidence>
<feature type="region of interest" description="Disordered" evidence="1">
    <location>
        <begin position="1057"/>
        <end position="1078"/>
    </location>
</feature>
<feature type="compositionally biased region" description="Basic and acidic residues" evidence="1">
    <location>
        <begin position="984"/>
        <end position="998"/>
    </location>
</feature>
<feature type="compositionally biased region" description="Basic residues" evidence="1">
    <location>
        <begin position="974"/>
        <end position="983"/>
    </location>
</feature>
<protein>
    <submittedName>
        <fullName evidence="2">BRCT domain-containing protein</fullName>
    </submittedName>
</protein>
<feature type="compositionally biased region" description="Polar residues" evidence="1">
    <location>
        <begin position="871"/>
        <end position="897"/>
    </location>
</feature>
<evidence type="ECO:0000313" key="2">
    <source>
        <dbReference type="WBParaSite" id="MCU_008486-RA"/>
    </source>
</evidence>
<feature type="compositionally biased region" description="Polar residues" evidence="1">
    <location>
        <begin position="678"/>
        <end position="692"/>
    </location>
</feature>
<feature type="region of interest" description="Disordered" evidence="1">
    <location>
        <begin position="799"/>
        <end position="899"/>
    </location>
</feature>
<dbReference type="AlphaFoldDB" id="A0A5K3FIL0"/>
<organism evidence="2">
    <name type="scientific">Mesocestoides corti</name>
    <name type="common">Flatworm</name>
    <dbReference type="NCBI Taxonomy" id="53468"/>
    <lineage>
        <taxon>Eukaryota</taxon>
        <taxon>Metazoa</taxon>
        <taxon>Spiralia</taxon>
        <taxon>Lophotrochozoa</taxon>
        <taxon>Platyhelminthes</taxon>
        <taxon>Cestoda</taxon>
        <taxon>Eucestoda</taxon>
        <taxon>Cyclophyllidea</taxon>
        <taxon>Mesocestoididae</taxon>
        <taxon>Mesocestoides</taxon>
    </lineage>
</organism>
<accession>A0A5K3FIL0</accession>
<feature type="compositionally biased region" description="Low complexity" evidence="1">
    <location>
        <begin position="612"/>
        <end position="627"/>
    </location>
</feature>
<feature type="region of interest" description="Disordered" evidence="1">
    <location>
        <begin position="602"/>
        <end position="640"/>
    </location>
</feature>
<feature type="compositionally biased region" description="Polar residues" evidence="1">
    <location>
        <begin position="955"/>
        <end position="967"/>
    </location>
</feature>
<sequence length="1233" mass="132878">MVKSAEGVEENAKGRFSPSKWLARVGKPLGQMSGPVEAISQCLGLIPMEQFEISPKSMVSSTPRTRGRRQRSLSVRAPALEPLSPTRLCESAFADDAHQQQSDHRPPLLCGLLRSLWLVLQRHVQSAEAAFHLIELSSSGLLALAKYLTAESTAVTDVEAHAAVVTAFEAFFTLAWHRLQKYLFKSEEAEDSKNQPNEESKPLNLPESAISQMMVFLEAAVCLASSPVSPLDPHNAATKCIGQCASPKPRKSGCCGAILSRRREMFISCIVSLWNTLVTSTPTQASDLRSKLCNLASHFALCLNKEAVSLRKRAVFPCWIPLDCLAVEDLNEENALPPTATTNSSSRQVILGKSRDTIDFTASKAIDGGDEENLTLAEFQRRLRKKSGSHPHQEGDVLCDTSNGSSQISPSQNPPNKSVFGSFLSSRRFGASAGPKLTSPQPSNLSSSLRMPLVGRRRLSLDPREVGLPTTPIKRSVPSSELRSFEVPATTTSDDVKLNSGEVRRRLFSGGVDDANCLCGTPAASTTLSVAQRGKKRAQTNDLAKTSLPNFSELDDSAQFVFIPPPNIASKRMRLTEHQKERRLEQKQAYIPSMYNDLDASHQSLSSQVCNSDSRSSMESSQSFMQYPQPPESKPSSQSLTMPAAVNYSSAVEAPFPIAASVYNAPLPFEETQEKPATETTTGPETVCSQGDDQTDYASAKAVPREVVSTDSKHYDSKEAFEEASVPLHTEPSQNTAPPSSPVALLNHLRNMAAAPSPSSPGLSGSPMVSRATPALLKSPLLGGAMGKRAQKILEMGLAKAAERSKQRQSLPALAKSSTATSPAPVPDDQPGSRPGILRNLTTPRPRTRVSFASQPVVFILNSPSKPSPDEGSQTTNPTKPVSPPSANAHVSASSEANKVKSVVDNQSQGLLQAEFSSPSIEVTPPSHNESGVSPLKSAVIQPALPEEIAMPFSTTANDISKSSSSPPFLPIGSRRRRKSASPRRRDPIDRSSRDALRHSLPNGIAGSFVRPLNCRHPFASVDNDTIAVQEKATMADKNNVDLDSTNAEDLAQSSITMSTKESNADKSQHSTTSETTLLESSQSFDFVATTQEEVEDSVLKSMSTTSVAFDHVKAKAQEVSELESAAATGHNDFVGSSQELNSVDEVLVADTEPEQIANQPMCDSMDTTLAAVDTQEILSNKHGAEEKSTQPKMVELARQTLTTLKSQLSALTTEQKKELLFETLALFKSIIP</sequence>
<feature type="compositionally biased region" description="Basic and acidic residues" evidence="1">
    <location>
        <begin position="711"/>
        <end position="721"/>
    </location>
</feature>